<dbReference type="Proteomes" id="UP000319004">
    <property type="component" value="Chromosome"/>
</dbReference>
<keyword evidence="3" id="KW-0413">Isomerase</keyword>
<evidence type="ECO:0000313" key="3">
    <source>
        <dbReference type="EMBL" id="QDV45319.1"/>
    </source>
</evidence>
<feature type="chain" id="PRO_5022176105" evidence="1">
    <location>
        <begin position="22"/>
        <end position="398"/>
    </location>
</feature>
<dbReference type="GO" id="GO:0016853">
    <property type="term" value="F:isomerase activity"/>
    <property type="evidence" value="ECO:0007669"/>
    <property type="project" value="UniProtKB-KW"/>
</dbReference>
<dbReference type="SMART" id="SM00710">
    <property type="entry name" value="PbH1"/>
    <property type="match status" value="5"/>
</dbReference>
<dbReference type="KEGG" id="snep:Enr13x_51950"/>
<protein>
    <submittedName>
        <fullName evidence="3">Poly(Beta-D-mannuronate) C5 epimerase 1</fullName>
        <ecNumber evidence="3">5.1.3.-</ecNumber>
    </submittedName>
</protein>
<dbReference type="SUPFAM" id="SSF51126">
    <property type="entry name" value="Pectin lyase-like"/>
    <property type="match status" value="1"/>
</dbReference>
<evidence type="ECO:0000259" key="2">
    <source>
        <dbReference type="Pfam" id="PF12708"/>
    </source>
</evidence>
<dbReference type="InterPro" id="IPR011050">
    <property type="entry name" value="Pectin_lyase_fold/virulence"/>
</dbReference>
<keyword evidence="1" id="KW-0732">Signal</keyword>
<sequence length="398" mass="42392" precursor="true">MKRSFVFATLTALLFATSLPAATFNILDFGATADDESDDTAAIAKALAACGQEGGGIVYVPAGSFTVTRQGSESPILILPSDTILCGEGPASTLRFPKRASESNFWRMLGHGPEGVRNLTIRDLRLDGGNTHPAYAKGVPEQNHGIFLYAKQAIVENVTIERLLIENFSGDCIALSYGCRNITIRDVAMRNFLRQGVQMGGGNGARDYLVTGCHDLQHSITPGGSTIHVEHARGLKNVQIIANRCRRSILAGGVDGLLICDNVVTGRIEGNGNTNSIVARNIVRGKPESTRALMQFGYANGLLVRDNILRMTPDSAQAGLYIWGKSRYNAHPSRDVSVSGNLISAGNTGVRLNGVDGATIGPNRISVPDGKKTVVISRGENVIVEDSNVPPDPVESKP</sequence>
<dbReference type="InterPro" id="IPR012334">
    <property type="entry name" value="Pectin_lyas_fold"/>
</dbReference>
<dbReference type="EMBL" id="CP037423">
    <property type="protein sequence ID" value="QDV45319.1"/>
    <property type="molecule type" value="Genomic_DNA"/>
</dbReference>
<gene>
    <name evidence="3" type="primary">algE1</name>
    <name evidence="3" type="ORF">Enr13x_51950</name>
</gene>
<evidence type="ECO:0000313" key="4">
    <source>
        <dbReference type="Proteomes" id="UP000319004"/>
    </source>
</evidence>
<dbReference type="Pfam" id="PF12708">
    <property type="entry name" value="Pect-lyase_RHGA_epim"/>
    <property type="match status" value="1"/>
</dbReference>
<accession>A0A518HWT4</accession>
<name>A0A518HWT4_9BACT</name>
<dbReference type="EC" id="5.1.3.-" evidence="3"/>
<organism evidence="3 4">
    <name type="scientific">Stieleria neptunia</name>
    <dbReference type="NCBI Taxonomy" id="2527979"/>
    <lineage>
        <taxon>Bacteria</taxon>
        <taxon>Pseudomonadati</taxon>
        <taxon>Planctomycetota</taxon>
        <taxon>Planctomycetia</taxon>
        <taxon>Pirellulales</taxon>
        <taxon>Pirellulaceae</taxon>
        <taxon>Stieleria</taxon>
    </lineage>
</organism>
<dbReference type="RefSeq" id="WP_197455333.1">
    <property type="nucleotide sequence ID" value="NZ_CP037423.1"/>
</dbReference>
<dbReference type="InterPro" id="IPR024535">
    <property type="entry name" value="RHGA/B-epi-like_pectate_lyase"/>
</dbReference>
<dbReference type="Gene3D" id="2.160.20.10">
    <property type="entry name" value="Single-stranded right-handed beta-helix, Pectin lyase-like"/>
    <property type="match status" value="1"/>
</dbReference>
<dbReference type="AlphaFoldDB" id="A0A518HWT4"/>
<dbReference type="InterPro" id="IPR006626">
    <property type="entry name" value="PbH1"/>
</dbReference>
<keyword evidence="4" id="KW-1185">Reference proteome</keyword>
<evidence type="ECO:0000256" key="1">
    <source>
        <dbReference type="SAM" id="SignalP"/>
    </source>
</evidence>
<proteinExistence type="predicted"/>
<feature type="domain" description="Rhamnogalacturonase A/B/Epimerase-like pectate lyase" evidence="2">
    <location>
        <begin position="24"/>
        <end position="90"/>
    </location>
</feature>
<reference evidence="3 4" key="1">
    <citation type="submission" date="2019-03" db="EMBL/GenBank/DDBJ databases">
        <title>Deep-cultivation of Planctomycetes and their phenomic and genomic characterization uncovers novel biology.</title>
        <authorList>
            <person name="Wiegand S."/>
            <person name="Jogler M."/>
            <person name="Boedeker C."/>
            <person name="Pinto D."/>
            <person name="Vollmers J."/>
            <person name="Rivas-Marin E."/>
            <person name="Kohn T."/>
            <person name="Peeters S.H."/>
            <person name="Heuer A."/>
            <person name="Rast P."/>
            <person name="Oberbeckmann S."/>
            <person name="Bunk B."/>
            <person name="Jeske O."/>
            <person name="Meyerdierks A."/>
            <person name="Storesund J.E."/>
            <person name="Kallscheuer N."/>
            <person name="Luecker S."/>
            <person name="Lage O.M."/>
            <person name="Pohl T."/>
            <person name="Merkel B.J."/>
            <person name="Hornburger P."/>
            <person name="Mueller R.-W."/>
            <person name="Bruemmer F."/>
            <person name="Labrenz M."/>
            <person name="Spormann A.M."/>
            <person name="Op den Camp H."/>
            <person name="Overmann J."/>
            <person name="Amann R."/>
            <person name="Jetten M.S.M."/>
            <person name="Mascher T."/>
            <person name="Medema M.H."/>
            <person name="Devos D.P."/>
            <person name="Kaster A.-K."/>
            <person name="Ovreas L."/>
            <person name="Rohde M."/>
            <person name="Galperin M.Y."/>
            <person name="Jogler C."/>
        </authorList>
    </citation>
    <scope>NUCLEOTIDE SEQUENCE [LARGE SCALE GENOMIC DNA]</scope>
    <source>
        <strain evidence="3 4">Enr13</strain>
    </source>
</reference>
<feature type="signal peptide" evidence="1">
    <location>
        <begin position="1"/>
        <end position="21"/>
    </location>
</feature>